<sequence length="216" mass="25073">MSNKYAEAADYFKSATAGHQVTVLHEDGLYRHLRFRTPGNGSSYGYDLITWPYNLVIRGGWTFTFSIDATEDMFDLFRRTSFPGEINPSYWQEKVTAGRDQIEAFSEELLKKEIEDTVQQWEQGSPVAGLREAVQEHFFGEWPEYNLEYREEANRALHDFSFRPKDAKPGDYPYAFDDWSEWRLTEFSPAFLWSCYAIRYGIELYGAARKTGAVSA</sequence>
<protein>
    <submittedName>
        <fullName evidence="1">Uncharacterized protein</fullName>
    </submittedName>
</protein>
<dbReference type="GeneID" id="51862650"/>
<dbReference type="OrthoDB" id="4205565at2"/>
<accession>F2RKX4</accession>
<dbReference type="HOGENOM" id="CLU_087566_0_0_11"/>
<dbReference type="STRING" id="953739.SVEN_2077"/>
<dbReference type="Proteomes" id="UP000006854">
    <property type="component" value="Chromosome"/>
</dbReference>
<dbReference type="EMBL" id="FR845719">
    <property type="protein sequence ID" value="CCA55363.1"/>
    <property type="molecule type" value="Genomic_DNA"/>
</dbReference>
<name>F2RKX4_STRVP</name>
<dbReference type="AlphaFoldDB" id="F2RKX4"/>
<evidence type="ECO:0000313" key="1">
    <source>
        <dbReference type="EMBL" id="CCA55363.1"/>
    </source>
</evidence>
<dbReference type="PATRIC" id="fig|953739.5.peg.4235"/>
<dbReference type="KEGG" id="sve:SVEN_2077"/>
<gene>
    <name evidence="1" type="ordered locus">SVEN_2077</name>
</gene>
<reference evidence="1 2" key="1">
    <citation type="journal article" date="2011" name="BMC Genomics">
        <title>Genome-wide analysis of the role of GlnR in Streptomyces venezuelae provides new insights into global nitrogen regulation in actinomycetes.</title>
        <authorList>
            <person name="Pullan S.T."/>
            <person name="Bibb M.J."/>
            <person name="Merrick M."/>
        </authorList>
    </citation>
    <scope>NUCLEOTIDE SEQUENCE [LARGE SCALE GENOMIC DNA]</scope>
    <source>
        <strain evidence="1">ATCC 10712</strain>
    </source>
</reference>
<proteinExistence type="predicted"/>
<organism evidence="1 2">
    <name type="scientific">Streptomyces venezuelae (strain ATCC 10712 / CBS 650.69 / DSM 40230 / JCM 4526 / NBRC 13096 / PD 04745)</name>
    <dbReference type="NCBI Taxonomy" id="953739"/>
    <lineage>
        <taxon>Bacteria</taxon>
        <taxon>Bacillati</taxon>
        <taxon>Actinomycetota</taxon>
        <taxon>Actinomycetes</taxon>
        <taxon>Kitasatosporales</taxon>
        <taxon>Streptomycetaceae</taxon>
        <taxon>Streptomyces</taxon>
    </lineage>
</organism>
<dbReference type="eggNOG" id="ENOG5032S73">
    <property type="taxonomic scope" value="Bacteria"/>
</dbReference>
<dbReference type="RefSeq" id="WP_015033281.1">
    <property type="nucleotide sequence ID" value="NC_018750.1"/>
</dbReference>
<evidence type="ECO:0000313" key="2">
    <source>
        <dbReference type="Proteomes" id="UP000006854"/>
    </source>
</evidence>
<keyword evidence="2" id="KW-1185">Reference proteome</keyword>